<dbReference type="EMBL" id="WVIE01000027">
    <property type="protein sequence ID" value="NDJ19225.1"/>
    <property type="molecule type" value="Genomic_DNA"/>
</dbReference>
<dbReference type="Gene3D" id="3.40.50.1010">
    <property type="entry name" value="5'-nuclease"/>
    <property type="match status" value="1"/>
</dbReference>
<comment type="caution">
    <text evidence="2">The sequence shown here is derived from an EMBL/GenBank/DDBJ whole genome shotgun (WGS) entry which is preliminary data.</text>
</comment>
<reference evidence="2" key="1">
    <citation type="submission" date="2019-12" db="EMBL/GenBank/DDBJ databases">
        <title>High-Quality draft genome sequences of three cyanobacteria isolated from the limestone walls of the Old Cathedral of Coimbra.</title>
        <authorList>
            <person name="Tiago I."/>
            <person name="Soares F."/>
            <person name="Portugal A."/>
        </authorList>
    </citation>
    <scope>NUCLEOTIDE SEQUENCE</scope>
    <source>
        <strain evidence="2">A</strain>
    </source>
</reference>
<evidence type="ECO:0000259" key="1">
    <source>
        <dbReference type="Pfam" id="PF01850"/>
    </source>
</evidence>
<evidence type="ECO:0000313" key="2">
    <source>
        <dbReference type="EMBL" id="NDJ19225.1"/>
    </source>
</evidence>
<gene>
    <name evidence="2" type="ORF">GS601_18340</name>
</gene>
<dbReference type="InterPro" id="IPR029060">
    <property type="entry name" value="PIN-like_dom_sf"/>
</dbReference>
<dbReference type="Pfam" id="PF01850">
    <property type="entry name" value="PIN"/>
    <property type="match status" value="1"/>
</dbReference>
<name>A0A8J7Z4K3_9CYAN</name>
<dbReference type="RefSeq" id="WP_162424754.1">
    <property type="nucleotide sequence ID" value="NZ_WVIE01000027.1"/>
</dbReference>
<keyword evidence="3" id="KW-1185">Reference proteome</keyword>
<dbReference type="Proteomes" id="UP000646053">
    <property type="component" value="Unassembled WGS sequence"/>
</dbReference>
<dbReference type="SUPFAM" id="SSF88723">
    <property type="entry name" value="PIN domain-like"/>
    <property type="match status" value="1"/>
</dbReference>
<accession>A0A8J7Z4K3</accession>
<dbReference type="AlphaFoldDB" id="A0A8J7Z4K3"/>
<protein>
    <submittedName>
        <fullName evidence="2">PIN domain-containing protein</fullName>
    </submittedName>
</protein>
<dbReference type="InterPro" id="IPR002716">
    <property type="entry name" value="PIN_dom"/>
</dbReference>
<evidence type="ECO:0000313" key="3">
    <source>
        <dbReference type="Proteomes" id="UP000646053"/>
    </source>
</evidence>
<organism evidence="2 3">
    <name type="scientific">Myxacorys almedinensis A</name>
    <dbReference type="NCBI Taxonomy" id="2690445"/>
    <lineage>
        <taxon>Bacteria</taxon>
        <taxon>Bacillati</taxon>
        <taxon>Cyanobacteriota</taxon>
        <taxon>Cyanophyceae</taxon>
        <taxon>Leptolyngbyales</taxon>
        <taxon>Leptolyngbyaceae</taxon>
        <taxon>Myxacorys</taxon>
        <taxon>Myxacorys almedinensis</taxon>
    </lineage>
</organism>
<proteinExistence type="predicted"/>
<sequence>MEQQYTIYMDVCCLNRPFDDWLQPRIRLEAEAVLAITYRCQSGEWQLVSSTALESEIAQTPNSTKRQRVLDSLVLAHTKVLVTKIILSRAKELTALGLKSFDALHVACAESANVDVFLTTDDRLLRHTQSHQSEIAVQVANPVAWLMKVSKLEGDA</sequence>
<feature type="domain" description="PIN" evidence="1">
    <location>
        <begin position="47"/>
        <end position="126"/>
    </location>
</feature>